<sequence length="180" mass="20518">MYISSTLFKLEVCPQEEKTIPPFSRLPLARPSLLSAKAKEFVPITHFTSPPAPILCPAAPIASRLTFLGCSSSDTERDNTWDISKAYESDQEQQYCSRKGPFPIDDASEWETDRESDEEESKRGSHAKKKSIKKRNQERFEELISHIQGGVVNKPRRSRRLAKLRNELIDERNLESLNLG</sequence>
<evidence type="ECO:0000313" key="2">
    <source>
        <dbReference type="EMBL" id="VFQ80627.1"/>
    </source>
</evidence>
<evidence type="ECO:0000256" key="1">
    <source>
        <dbReference type="SAM" id="MobiDB-lite"/>
    </source>
</evidence>
<proteinExistence type="predicted"/>
<feature type="compositionally biased region" description="Basic residues" evidence="1">
    <location>
        <begin position="124"/>
        <end position="134"/>
    </location>
</feature>
<dbReference type="Proteomes" id="UP000595140">
    <property type="component" value="Unassembled WGS sequence"/>
</dbReference>
<evidence type="ECO:0000313" key="3">
    <source>
        <dbReference type="Proteomes" id="UP000595140"/>
    </source>
</evidence>
<gene>
    <name evidence="2" type="ORF">CCAM_LOCUS22403</name>
</gene>
<feature type="region of interest" description="Disordered" evidence="1">
    <location>
        <begin position="92"/>
        <end position="135"/>
    </location>
</feature>
<feature type="compositionally biased region" description="Acidic residues" evidence="1">
    <location>
        <begin position="106"/>
        <end position="119"/>
    </location>
</feature>
<name>A0A484LWH5_9ASTE</name>
<accession>A0A484LWH5</accession>
<reference evidence="2 3" key="1">
    <citation type="submission" date="2018-04" db="EMBL/GenBank/DDBJ databases">
        <authorList>
            <person name="Vogel A."/>
        </authorList>
    </citation>
    <scope>NUCLEOTIDE SEQUENCE [LARGE SCALE GENOMIC DNA]</scope>
</reference>
<keyword evidence="3" id="KW-1185">Reference proteome</keyword>
<protein>
    <submittedName>
        <fullName evidence="2">Uncharacterized protein</fullName>
    </submittedName>
</protein>
<dbReference type="EMBL" id="OOIL02002123">
    <property type="protein sequence ID" value="VFQ80627.1"/>
    <property type="molecule type" value="Genomic_DNA"/>
</dbReference>
<organism evidence="2 3">
    <name type="scientific">Cuscuta campestris</name>
    <dbReference type="NCBI Taxonomy" id="132261"/>
    <lineage>
        <taxon>Eukaryota</taxon>
        <taxon>Viridiplantae</taxon>
        <taxon>Streptophyta</taxon>
        <taxon>Embryophyta</taxon>
        <taxon>Tracheophyta</taxon>
        <taxon>Spermatophyta</taxon>
        <taxon>Magnoliopsida</taxon>
        <taxon>eudicotyledons</taxon>
        <taxon>Gunneridae</taxon>
        <taxon>Pentapetalae</taxon>
        <taxon>asterids</taxon>
        <taxon>lamiids</taxon>
        <taxon>Solanales</taxon>
        <taxon>Convolvulaceae</taxon>
        <taxon>Cuscuteae</taxon>
        <taxon>Cuscuta</taxon>
        <taxon>Cuscuta subgen. Grammica</taxon>
        <taxon>Cuscuta sect. Cleistogrammica</taxon>
    </lineage>
</organism>
<dbReference type="AlphaFoldDB" id="A0A484LWH5"/>